<dbReference type="EMBL" id="LHZR01000110">
    <property type="protein sequence ID" value="KXV47097.1"/>
    <property type="molecule type" value="Genomic_DNA"/>
</dbReference>
<dbReference type="AlphaFoldDB" id="A0A149TGX7"/>
<organism evidence="2 3">
    <name type="scientific">Gluconobacter albidus</name>
    <dbReference type="NCBI Taxonomy" id="318683"/>
    <lineage>
        <taxon>Bacteria</taxon>
        <taxon>Pseudomonadati</taxon>
        <taxon>Pseudomonadota</taxon>
        <taxon>Alphaproteobacteria</taxon>
        <taxon>Acetobacterales</taxon>
        <taxon>Acetobacteraceae</taxon>
        <taxon>Gluconobacter</taxon>
    </lineage>
</organism>
<dbReference type="InterPro" id="IPR003593">
    <property type="entry name" value="AAA+_ATPase"/>
</dbReference>
<gene>
    <name evidence="2" type="ORF">AD945_10835</name>
</gene>
<evidence type="ECO:0000313" key="3">
    <source>
        <dbReference type="Proteomes" id="UP000075636"/>
    </source>
</evidence>
<dbReference type="InterPro" id="IPR036733">
    <property type="entry name" value="B_transposit_C_sf"/>
</dbReference>
<dbReference type="GO" id="GO:0016887">
    <property type="term" value="F:ATP hydrolysis activity"/>
    <property type="evidence" value="ECO:0007669"/>
    <property type="project" value="InterPro"/>
</dbReference>
<dbReference type="InterPro" id="IPR009084">
    <property type="entry name" value="B_transpositn_C"/>
</dbReference>
<reference evidence="2 3" key="1">
    <citation type="submission" date="2015-06" db="EMBL/GenBank/DDBJ databases">
        <title>Improved classification and identification of acetic acid bacteria using matrix-assisted laser desorption/ionization time-of-flight mass spectrometry; Gluconobacter nephelii and Gluconobacter uchimurae are later heterotypic synonyms of Gluconobacter japonicus and Gluconobacter oxydans, respectively.</title>
        <authorList>
            <person name="Li L."/>
            <person name="Cleenwerck I."/>
            <person name="De Vuyst L."/>
            <person name="Vandamme P."/>
        </authorList>
    </citation>
    <scope>NUCLEOTIDE SEQUENCE [LARGE SCALE GENOMIC DNA]</scope>
    <source>
        <strain evidence="2 3">LMG 1768</strain>
    </source>
</reference>
<dbReference type="RefSeq" id="WP_062108780.1">
    <property type="nucleotide sequence ID" value="NZ_LHZR01000110.1"/>
</dbReference>
<dbReference type="InterPro" id="IPR052026">
    <property type="entry name" value="ExeA_AAA_ATPase_DNA-bind"/>
</dbReference>
<dbReference type="PANTHER" id="PTHR35894:SF5">
    <property type="entry name" value="MU-LIKE PROPHAGE FLUMU DNA TRANSPOSITION PROTEIN B"/>
    <property type="match status" value="1"/>
</dbReference>
<dbReference type="PANTHER" id="PTHR35894">
    <property type="entry name" value="GENERAL SECRETION PATHWAY PROTEIN A-RELATED"/>
    <property type="match status" value="1"/>
</dbReference>
<comment type="caution">
    <text evidence="2">The sequence shown here is derived from an EMBL/GenBank/DDBJ whole genome shotgun (WGS) entry which is preliminary data.</text>
</comment>
<dbReference type="GO" id="GO:0006313">
    <property type="term" value="P:DNA transposition"/>
    <property type="evidence" value="ECO:0007669"/>
    <property type="project" value="InterPro"/>
</dbReference>
<sequence length="330" mass="36469">MSETLISAAPSGDEQENFVPTPDLVDRFRAEMQTQSLTMTQAAQASGIAKGTLHAWLARTYAGVVANVDAKAKTWLETCSTKTRVRRQMPRTPDFIMTPSASVFFSVFSYSQAAPDIGLITGNAGVGKTVSAKAYKQENSNVWILTADTSMRSPTAVLRELAELVDATEKRGTRMMASILNRVRDTQGLLIVDEAQNFTTEAIDLLRTINDRAEIGIVFMGNEPLKGRIEGLGRTTSHAQIFSRIGKRKNRSRPQISDMNLMLDAWGIEADHLRKLSRWIAGQPGGLRVMNKTLRHAFMLAGDDELAEIHLQKTWKDLTGTELPSFVRGE</sequence>
<dbReference type="OrthoDB" id="8456465at2"/>
<dbReference type="PATRIC" id="fig|318683.6.peg.2200"/>
<evidence type="ECO:0000259" key="1">
    <source>
        <dbReference type="SMART" id="SM00382"/>
    </source>
</evidence>
<dbReference type="InterPro" id="IPR049945">
    <property type="entry name" value="AAA_22"/>
</dbReference>
<dbReference type="Gene3D" id="1.10.260.40">
    <property type="entry name" value="lambda repressor-like DNA-binding domains"/>
    <property type="match status" value="1"/>
</dbReference>
<proteinExistence type="predicted"/>
<dbReference type="InterPro" id="IPR010982">
    <property type="entry name" value="Lambda_DNA-bd_dom_sf"/>
</dbReference>
<dbReference type="Pfam" id="PF13401">
    <property type="entry name" value="AAA_22"/>
    <property type="match status" value="1"/>
</dbReference>
<dbReference type="Proteomes" id="UP000075636">
    <property type="component" value="Unassembled WGS sequence"/>
</dbReference>
<dbReference type="GO" id="GO:0003677">
    <property type="term" value="F:DNA binding"/>
    <property type="evidence" value="ECO:0007669"/>
    <property type="project" value="InterPro"/>
</dbReference>
<dbReference type="Gene3D" id="1.10.1180.10">
    <property type="entry name" value="B transposition protein, C-terminal domain"/>
    <property type="match status" value="1"/>
</dbReference>
<evidence type="ECO:0000313" key="2">
    <source>
        <dbReference type="EMBL" id="KXV47097.1"/>
    </source>
</evidence>
<name>A0A149TGX7_9PROT</name>
<dbReference type="SUPFAM" id="SSF52540">
    <property type="entry name" value="P-loop containing nucleoside triphosphate hydrolases"/>
    <property type="match status" value="1"/>
</dbReference>
<dbReference type="InterPro" id="IPR027417">
    <property type="entry name" value="P-loop_NTPase"/>
</dbReference>
<dbReference type="Gene3D" id="3.40.50.300">
    <property type="entry name" value="P-loop containing nucleotide triphosphate hydrolases"/>
    <property type="match status" value="1"/>
</dbReference>
<feature type="domain" description="AAA+ ATPase" evidence="1">
    <location>
        <begin position="114"/>
        <end position="246"/>
    </location>
</feature>
<dbReference type="SMART" id="SM00382">
    <property type="entry name" value="AAA"/>
    <property type="match status" value="1"/>
</dbReference>
<accession>A0A149TGX7</accession>
<protein>
    <recommendedName>
        <fullName evidence="1">AAA+ ATPase domain-containing protein</fullName>
    </recommendedName>
</protein>
<dbReference type="Pfam" id="PF09077">
    <property type="entry name" value="Phage-MuB_C"/>
    <property type="match status" value="1"/>
</dbReference>